<dbReference type="RefSeq" id="XP_014754442.1">
    <property type="nucleotide sequence ID" value="XM_014898956.2"/>
</dbReference>
<accession>A0A2K2DHL6</accession>
<evidence type="ECO:0000313" key="4">
    <source>
        <dbReference type="Proteomes" id="UP000008810"/>
    </source>
</evidence>
<dbReference type="PANTHER" id="PTHR34710">
    <property type="entry name" value="OS03G0834100 PROTEIN"/>
    <property type="match status" value="1"/>
</dbReference>
<organism evidence="2">
    <name type="scientific">Brachypodium distachyon</name>
    <name type="common">Purple false brome</name>
    <name type="synonym">Trachynia distachya</name>
    <dbReference type="NCBI Taxonomy" id="15368"/>
    <lineage>
        <taxon>Eukaryota</taxon>
        <taxon>Viridiplantae</taxon>
        <taxon>Streptophyta</taxon>
        <taxon>Embryophyta</taxon>
        <taxon>Tracheophyta</taxon>
        <taxon>Spermatophyta</taxon>
        <taxon>Magnoliopsida</taxon>
        <taxon>Liliopsida</taxon>
        <taxon>Poales</taxon>
        <taxon>Poaceae</taxon>
        <taxon>BOP clade</taxon>
        <taxon>Pooideae</taxon>
        <taxon>Stipodae</taxon>
        <taxon>Brachypodieae</taxon>
        <taxon>Brachypodium</taxon>
    </lineage>
</organism>
<dbReference type="GeneID" id="104581926"/>
<dbReference type="Gramene" id="PNT73772">
    <property type="protein sequence ID" value="PNT73772"/>
    <property type="gene ID" value="BRADI_1g01176v3"/>
</dbReference>
<keyword evidence="4" id="KW-1185">Reference proteome</keyword>
<dbReference type="KEGG" id="bdi:104581926"/>
<name>A0A2K2DHL6_BRADI</name>
<reference evidence="2" key="2">
    <citation type="submission" date="2017-06" db="EMBL/GenBank/DDBJ databases">
        <title>WGS assembly of Brachypodium distachyon.</title>
        <authorList>
            <consortium name="The International Brachypodium Initiative"/>
            <person name="Lucas S."/>
            <person name="Harmon-Smith M."/>
            <person name="Lail K."/>
            <person name="Tice H."/>
            <person name="Grimwood J."/>
            <person name="Bruce D."/>
            <person name="Barry K."/>
            <person name="Shu S."/>
            <person name="Lindquist E."/>
            <person name="Wang M."/>
            <person name="Pitluck S."/>
            <person name="Vogel J.P."/>
            <person name="Garvin D.F."/>
            <person name="Mockler T.C."/>
            <person name="Schmutz J."/>
            <person name="Rokhsar D."/>
            <person name="Bevan M.W."/>
        </authorList>
    </citation>
    <scope>NUCLEOTIDE SEQUENCE</scope>
    <source>
        <strain evidence="2">Bd21</strain>
    </source>
</reference>
<evidence type="ECO:0000313" key="2">
    <source>
        <dbReference type="EMBL" id="PNT73772.1"/>
    </source>
</evidence>
<dbReference type="Pfam" id="PF12274">
    <property type="entry name" value="DUF3615"/>
    <property type="match status" value="1"/>
</dbReference>
<dbReference type="AlphaFoldDB" id="A0A2K2DHL6"/>
<dbReference type="EMBL" id="CM000880">
    <property type="protein sequence ID" value="PNT73772.1"/>
    <property type="molecule type" value="Genomic_DNA"/>
</dbReference>
<dbReference type="InterPro" id="IPR022059">
    <property type="entry name" value="DUF3615"/>
</dbReference>
<sequence>MREEDRNLSTEQDRLDLYAFKRKMVPALRHIATADPEDICFFPTVYSDTVEECLTAEDLEAQVLAKYPNRRPCQQAEDFAELALAHYNEKTTHKFEMATTLLSSCFSELSGATYGHVNFTAVPQKQTVAQPASNTKRLFFA</sequence>
<gene>
    <name evidence="3" type="primary">LOC104581926</name>
    <name evidence="2" type="ORF">BRADI_1g01176v3</name>
</gene>
<evidence type="ECO:0000259" key="1">
    <source>
        <dbReference type="Pfam" id="PF12274"/>
    </source>
</evidence>
<feature type="domain" description="DUF3615" evidence="1">
    <location>
        <begin position="80"/>
        <end position="141"/>
    </location>
</feature>
<proteinExistence type="predicted"/>
<dbReference type="OrthoDB" id="650889at2759"/>
<dbReference type="PANTHER" id="PTHR34710:SF13">
    <property type="entry name" value="OS05G0547600 PROTEIN"/>
    <property type="match status" value="1"/>
</dbReference>
<reference evidence="2 3" key="1">
    <citation type="journal article" date="2010" name="Nature">
        <title>Genome sequencing and analysis of the model grass Brachypodium distachyon.</title>
        <authorList>
            <consortium name="International Brachypodium Initiative"/>
        </authorList>
    </citation>
    <scope>NUCLEOTIDE SEQUENCE [LARGE SCALE GENOMIC DNA]</scope>
    <source>
        <strain evidence="2">Bd21</strain>
        <strain evidence="3">cv. Bd21</strain>
    </source>
</reference>
<protein>
    <recommendedName>
        <fullName evidence="1">DUF3615 domain-containing protein</fullName>
    </recommendedName>
</protein>
<evidence type="ECO:0000313" key="3">
    <source>
        <dbReference type="EnsemblPlants" id="PNT73772"/>
    </source>
</evidence>
<dbReference type="EnsemblPlants" id="PNT73772">
    <property type="protein sequence ID" value="PNT73772"/>
    <property type="gene ID" value="BRADI_1g01176v3"/>
</dbReference>
<dbReference type="Proteomes" id="UP000008810">
    <property type="component" value="Chromosome 1"/>
</dbReference>
<reference evidence="3" key="3">
    <citation type="submission" date="2018-08" db="UniProtKB">
        <authorList>
            <consortium name="EnsemblPlants"/>
        </authorList>
    </citation>
    <scope>IDENTIFICATION</scope>
    <source>
        <strain evidence="3">cv. Bd21</strain>
    </source>
</reference>